<dbReference type="InterPro" id="IPR035298">
    <property type="entry name" value="PSMD13"/>
</dbReference>
<dbReference type="GO" id="GO:0005198">
    <property type="term" value="F:structural molecule activity"/>
    <property type="evidence" value="ECO:0007669"/>
    <property type="project" value="TreeGrafter"/>
</dbReference>
<gene>
    <name evidence="1" type="ORF">H312_01684</name>
</gene>
<evidence type="ECO:0000313" key="2">
    <source>
        <dbReference type="Proteomes" id="UP000030655"/>
    </source>
</evidence>
<dbReference type="OrthoDB" id="2188627at2759"/>
<accession>A0A059F1Q6</accession>
<dbReference type="HOGENOM" id="CLU_871453_0_0_1"/>
<organism evidence="1 2">
    <name type="scientific">Anncaliia algerae PRA339</name>
    <dbReference type="NCBI Taxonomy" id="1288291"/>
    <lineage>
        <taxon>Eukaryota</taxon>
        <taxon>Fungi</taxon>
        <taxon>Fungi incertae sedis</taxon>
        <taxon>Microsporidia</taxon>
        <taxon>Tubulinosematoidea</taxon>
        <taxon>Tubulinosematidae</taxon>
        <taxon>Anncaliia</taxon>
    </lineage>
</organism>
<reference evidence="2" key="1">
    <citation type="submission" date="2013-02" db="EMBL/GenBank/DDBJ databases">
        <authorList>
            <consortium name="The Broad Institute Genome Sequencing Platform"/>
            <person name="Cuomo C."/>
            <person name="Becnel J."/>
            <person name="Sanscrainte N."/>
            <person name="Walker B."/>
            <person name="Young S.K."/>
            <person name="Zeng Q."/>
            <person name="Gargeya S."/>
            <person name="Fitzgerald M."/>
            <person name="Haas B."/>
            <person name="Abouelleil A."/>
            <person name="Alvarado L."/>
            <person name="Arachchi H.M."/>
            <person name="Berlin A.M."/>
            <person name="Chapman S.B."/>
            <person name="Dewar J."/>
            <person name="Goldberg J."/>
            <person name="Griggs A."/>
            <person name="Gujja S."/>
            <person name="Hansen M."/>
            <person name="Howarth C."/>
            <person name="Imamovic A."/>
            <person name="Larimer J."/>
            <person name="McCowan C."/>
            <person name="Murphy C."/>
            <person name="Neiman D."/>
            <person name="Pearson M."/>
            <person name="Priest M."/>
            <person name="Roberts A."/>
            <person name="Saif S."/>
            <person name="Shea T."/>
            <person name="Sisk P."/>
            <person name="Sykes S."/>
            <person name="Wortman J."/>
            <person name="Nusbaum C."/>
            <person name="Birren B."/>
        </authorList>
    </citation>
    <scope>NUCLEOTIDE SEQUENCE [LARGE SCALE GENOMIC DNA]</scope>
    <source>
        <strain evidence="2">PRA339</strain>
    </source>
</reference>
<dbReference type="GO" id="GO:0005829">
    <property type="term" value="C:cytosol"/>
    <property type="evidence" value="ECO:0007669"/>
    <property type="project" value="TreeGrafter"/>
</dbReference>
<sequence>MDLLSELNRYFVERKWCQLLELLHKKCFSDTETCVNFIINNYSELLSKTHLHTLSNIISLITDISPNHSLLKTGIDYLNSIEFRSTEQEEALLTFNLNNEIINYKDNRNVYEYLKIKILDSCKERFYLLMFLYFDHSMDYTQAYKYLTLYLECLNLKKEFEKKYYEERKKILYNNLAGIALYSEDVYSFDNILTELEESELKSLVYAYNIGDINYVNSKEHSFPKEKVYLISLVKLTVYKRSISLNEISSFLKLDIKDVLFLVFKSLGKGLIKGYYNGKDNELYLHKSINKAMNEEEIKEMKSKFEDWRNKVSKEIESI</sequence>
<dbReference type="GO" id="GO:0005634">
    <property type="term" value="C:nucleus"/>
    <property type="evidence" value="ECO:0007669"/>
    <property type="project" value="TreeGrafter"/>
</dbReference>
<dbReference type="AlphaFoldDB" id="A0A059F1Q6"/>
<dbReference type="GO" id="GO:0006511">
    <property type="term" value="P:ubiquitin-dependent protein catabolic process"/>
    <property type="evidence" value="ECO:0007669"/>
    <property type="project" value="TreeGrafter"/>
</dbReference>
<proteinExistence type="predicted"/>
<dbReference type="Proteomes" id="UP000030655">
    <property type="component" value="Unassembled WGS sequence"/>
</dbReference>
<name>A0A059F1Q6_9MICR</name>
<dbReference type="GO" id="GO:0008541">
    <property type="term" value="C:proteasome regulatory particle, lid subcomplex"/>
    <property type="evidence" value="ECO:0007669"/>
    <property type="project" value="TreeGrafter"/>
</dbReference>
<dbReference type="PANTHER" id="PTHR10539:SF0">
    <property type="entry name" value="26S PROTEASOME NON-ATPASE REGULATORY SUBUNIT 13"/>
    <property type="match status" value="1"/>
</dbReference>
<protein>
    <recommendedName>
        <fullName evidence="3">PCI domain-containing protein</fullName>
    </recommendedName>
</protein>
<dbReference type="EMBL" id="KK365158">
    <property type="protein sequence ID" value="KCZ80911.1"/>
    <property type="molecule type" value="Genomic_DNA"/>
</dbReference>
<keyword evidence="2" id="KW-1185">Reference proteome</keyword>
<dbReference type="STRING" id="1288291.A0A059F1Q6"/>
<reference evidence="1 2" key="2">
    <citation type="submission" date="2014-03" db="EMBL/GenBank/DDBJ databases">
        <title>The Genome Sequence of Anncaliia algerae insect isolate PRA339.</title>
        <authorList>
            <consortium name="The Broad Institute Genome Sequencing Platform"/>
            <consortium name="The Broad Institute Genome Sequencing Center for Infectious Disease"/>
            <person name="Cuomo C."/>
            <person name="Becnel J."/>
            <person name="Sanscrainte N."/>
            <person name="Walker B."/>
            <person name="Young S.K."/>
            <person name="Zeng Q."/>
            <person name="Gargeya S."/>
            <person name="Fitzgerald M."/>
            <person name="Haas B."/>
            <person name="Abouelleil A."/>
            <person name="Alvarado L."/>
            <person name="Arachchi H.M."/>
            <person name="Berlin A.M."/>
            <person name="Chapman S.B."/>
            <person name="Dewar J."/>
            <person name="Goldberg J."/>
            <person name="Griggs A."/>
            <person name="Gujja S."/>
            <person name="Hansen M."/>
            <person name="Howarth C."/>
            <person name="Imamovic A."/>
            <person name="Larimer J."/>
            <person name="McCowan C."/>
            <person name="Murphy C."/>
            <person name="Neiman D."/>
            <person name="Pearson M."/>
            <person name="Priest M."/>
            <person name="Roberts A."/>
            <person name="Saif S."/>
            <person name="Shea T."/>
            <person name="Sisk P."/>
            <person name="Sykes S."/>
            <person name="Wortman J."/>
            <person name="Nusbaum C."/>
            <person name="Birren B."/>
        </authorList>
    </citation>
    <scope>NUCLEOTIDE SEQUENCE [LARGE SCALE GENOMIC DNA]</scope>
    <source>
        <strain evidence="1 2">PRA339</strain>
    </source>
</reference>
<evidence type="ECO:0008006" key="3">
    <source>
        <dbReference type="Google" id="ProtNLM"/>
    </source>
</evidence>
<dbReference type="PANTHER" id="PTHR10539">
    <property type="entry name" value="26S PROTEASOME NON-ATPASE REGULATORY SUBUNIT 13"/>
    <property type="match status" value="1"/>
</dbReference>
<evidence type="ECO:0000313" key="1">
    <source>
        <dbReference type="EMBL" id="KCZ80911.1"/>
    </source>
</evidence>
<dbReference type="VEuPathDB" id="MicrosporidiaDB:H312_01684"/>